<reference evidence="1" key="1">
    <citation type="submission" date="2020-06" db="EMBL/GenBank/DDBJ databases">
        <authorList>
            <person name="Li T."/>
            <person name="Hu X."/>
            <person name="Zhang T."/>
            <person name="Song X."/>
            <person name="Zhang H."/>
            <person name="Dai N."/>
            <person name="Sheng W."/>
            <person name="Hou X."/>
            <person name="Wei L."/>
        </authorList>
    </citation>
    <scope>NUCLEOTIDE SEQUENCE</scope>
    <source>
        <strain evidence="1">G02</strain>
        <tissue evidence="1">Leaf</tissue>
    </source>
</reference>
<organism evidence="1">
    <name type="scientific">Sesamum radiatum</name>
    <name type="common">Black benniseed</name>
    <dbReference type="NCBI Taxonomy" id="300843"/>
    <lineage>
        <taxon>Eukaryota</taxon>
        <taxon>Viridiplantae</taxon>
        <taxon>Streptophyta</taxon>
        <taxon>Embryophyta</taxon>
        <taxon>Tracheophyta</taxon>
        <taxon>Spermatophyta</taxon>
        <taxon>Magnoliopsida</taxon>
        <taxon>eudicotyledons</taxon>
        <taxon>Gunneridae</taxon>
        <taxon>Pentapetalae</taxon>
        <taxon>asterids</taxon>
        <taxon>lamiids</taxon>
        <taxon>Lamiales</taxon>
        <taxon>Pedaliaceae</taxon>
        <taxon>Sesamum</taxon>
    </lineage>
</organism>
<dbReference type="PANTHER" id="PTHR33116:SF86">
    <property type="entry name" value="REVERSE TRANSCRIPTASE DOMAIN-CONTAINING PROTEIN"/>
    <property type="match status" value="1"/>
</dbReference>
<comment type="caution">
    <text evidence="1">The sequence shown here is derived from an EMBL/GenBank/DDBJ whole genome shotgun (WGS) entry which is preliminary data.</text>
</comment>
<name>A0AAW2L1L0_SESRA</name>
<protein>
    <recommendedName>
        <fullName evidence="2">Reverse transcriptase domain-containing protein</fullName>
    </recommendedName>
</protein>
<evidence type="ECO:0008006" key="2">
    <source>
        <dbReference type="Google" id="ProtNLM"/>
    </source>
</evidence>
<sequence length="477" mass="54618">MHILKRFALPCWERLFPHARVLTKRVIGSDHSALWIWARTEDCEQIIQQCWTATPNATPQELCLKKLTACGDSLKAWDKNIFSNIREQSGKLADRIKLLQSAEINSETRRLQSTLQDKLEGLCSQEELLWQQRAKALCLKDGDKNIAFFHARASERRDRKEIKALIDDGGCLREGKDAVQDVVLRYFEHIFQSTNPKEVVMRESIDTLTPRVMEDMNAMLTQPFTVEEVSFALKQMHPLKSPRPDRRLLTDNVLVAYEINHFLSHKNHGLTGHVSLKLDISKAYDHVEWSFLRRLYRHAETIGDIKGVAISRYAPQISHLFFADDTLIFCQASGDAMICIKRILEKLESASGLRINLDKSAVVFSKNVPQSSKEHLATILGVMIEDKHAKYLGLPTVVGRSKREVFEGIKDRVWCKMQGWAAKKLSQAGRVVLIKSVLQALPTFVMTCFRLSYTLLREIEGMFANFFWSPGQETKIH</sequence>
<dbReference type="PANTHER" id="PTHR33116">
    <property type="entry name" value="REVERSE TRANSCRIPTASE ZINC-BINDING DOMAIN-CONTAINING PROTEIN-RELATED-RELATED"/>
    <property type="match status" value="1"/>
</dbReference>
<accession>A0AAW2L1L0</accession>
<reference evidence="1" key="2">
    <citation type="journal article" date="2024" name="Plant">
        <title>Genomic evolution and insights into agronomic trait innovations of Sesamum species.</title>
        <authorList>
            <person name="Miao H."/>
            <person name="Wang L."/>
            <person name="Qu L."/>
            <person name="Liu H."/>
            <person name="Sun Y."/>
            <person name="Le M."/>
            <person name="Wang Q."/>
            <person name="Wei S."/>
            <person name="Zheng Y."/>
            <person name="Lin W."/>
            <person name="Duan Y."/>
            <person name="Cao H."/>
            <person name="Xiong S."/>
            <person name="Wang X."/>
            <person name="Wei L."/>
            <person name="Li C."/>
            <person name="Ma Q."/>
            <person name="Ju M."/>
            <person name="Zhao R."/>
            <person name="Li G."/>
            <person name="Mu C."/>
            <person name="Tian Q."/>
            <person name="Mei H."/>
            <person name="Zhang T."/>
            <person name="Gao T."/>
            <person name="Zhang H."/>
        </authorList>
    </citation>
    <scope>NUCLEOTIDE SEQUENCE</scope>
    <source>
        <strain evidence="1">G02</strain>
    </source>
</reference>
<proteinExistence type="predicted"/>
<dbReference type="EMBL" id="JACGWJ010000026">
    <property type="protein sequence ID" value="KAL0313141.1"/>
    <property type="molecule type" value="Genomic_DNA"/>
</dbReference>
<evidence type="ECO:0000313" key="1">
    <source>
        <dbReference type="EMBL" id="KAL0313141.1"/>
    </source>
</evidence>
<dbReference type="AlphaFoldDB" id="A0AAW2L1L0"/>
<gene>
    <name evidence="1" type="ORF">Sradi_5713400</name>
</gene>